<keyword evidence="5" id="KW-0378">Hydrolase</keyword>
<comment type="caution">
    <text evidence="13">The sequence shown here is derived from an EMBL/GenBank/DDBJ whole genome shotgun (WGS) entry which is preliminary data.</text>
</comment>
<sequence length="720" mass="81592">MDGDSSEMKNKSVNRRRMDTEGAGGKVAKIETGTESCLDESVNQRSVHEVITFKTSHLPAEHYDQDTTEPISSALKSLDELLSWKSSSANPFNKATVPLEKRWPSLQDSQMRTLVCHDMMGGYLEDRFIQGAEVDTPYVFYHWKYIDIFNYFSHHMVTIPPAMWTNAAHKHGVLSLGTFITEWEEGGKICEVFLAGEEQYRSVADQLVQIAHCYGFDGWLINIENVLSQGSVKHLAPFLHYITDQMHEHVPGSLVIWYDSVLEDGSLKWQNQLNNSNRVFFDACDGIFTNYNWMESSLEDMASDPAAQGRLADIYVGIDVFGRGDVVGGKFETNKALELVRKHRLSTAIFAPGWVYECHDKMDFGKNQDKFWGLLSDFLYIHHPECPLPFVSSFCQGYGNNFYRRGKVEQDKTWMNLSAQELQPLYVTENLEAGGWFQTRGCSQKVWTGGSSLLLEGTIPKSLSKICARIFSLHVPLASRTFISCVYQPSKRVNISLELKTTDAALSTHTASEEMPISDVIPVGLEEDHELVKQFTQSYGEQIADGWITRCFLLEGSGCTLREVCVSVSRTEAESQDLPFNCSIGEIMVLDTENLFMPPLPIQKMCVSDVVWHRGDVDVNGKATKVLLNATLHWRYPTKLLRYFRVYWRHLRGPDPRIRPGAPVLIGRAYSTMYRVVELAVEHMVGVMELLVEPVSREGFSLPESHWGRQTLSYTQSSDN</sequence>
<dbReference type="Pfam" id="PF03644">
    <property type="entry name" value="Glyco_hydro_85"/>
    <property type="match status" value="1"/>
</dbReference>
<evidence type="ECO:0000313" key="14">
    <source>
        <dbReference type="Proteomes" id="UP001274896"/>
    </source>
</evidence>
<dbReference type="FunFam" id="3.20.20.80:FF:000043">
    <property type="entry name" value="cytosolic endo-beta-N-acetylglucosaminidase"/>
    <property type="match status" value="1"/>
</dbReference>
<evidence type="ECO:0000313" key="13">
    <source>
        <dbReference type="EMBL" id="KAK3520785.1"/>
    </source>
</evidence>
<dbReference type="Gene3D" id="2.60.120.260">
    <property type="entry name" value="Galactose-binding domain-like"/>
    <property type="match status" value="1"/>
</dbReference>
<evidence type="ECO:0000259" key="11">
    <source>
        <dbReference type="Pfam" id="PF03644"/>
    </source>
</evidence>
<dbReference type="PANTHER" id="PTHR13246">
    <property type="entry name" value="ENDO BETA N-ACETYLGLUCOSAMINIDASE"/>
    <property type="match status" value="1"/>
</dbReference>
<evidence type="ECO:0000256" key="3">
    <source>
        <dbReference type="ARBA" id="ARBA00012566"/>
    </source>
</evidence>
<protein>
    <recommendedName>
        <fullName evidence="9">Cytosolic endo-beta-N-acetylglucosaminidase</fullName>
        <ecNumber evidence="3">3.2.1.96</ecNumber>
    </recommendedName>
</protein>
<comment type="catalytic activity">
    <reaction evidence="7">
        <text>an N(4)-(oligosaccharide-(1-&gt;3)-[oligosaccharide-(1-&gt;6)]-beta-D-Man-(1-&gt;4)-beta-D-GlcNAc-(1-&gt;4)-alpha-D-GlcNAc)-L-asparaginyl-[protein] + H2O = an oligosaccharide-(1-&gt;3)-[oligosaccharide-(1-&gt;6)]-beta-D-Man-(1-&gt;4)-D-GlcNAc + N(4)-(N-acetyl-beta-D-glucosaminyl)-L-asparaginyl-[protein]</text>
        <dbReference type="Rhea" id="RHEA:73067"/>
        <dbReference type="Rhea" id="RHEA-COMP:12603"/>
        <dbReference type="Rhea" id="RHEA-COMP:18176"/>
        <dbReference type="ChEBI" id="CHEBI:15377"/>
        <dbReference type="ChEBI" id="CHEBI:132248"/>
        <dbReference type="ChEBI" id="CHEBI:192714"/>
        <dbReference type="ChEBI" id="CHEBI:192715"/>
        <dbReference type="EC" id="3.2.1.96"/>
    </reaction>
</comment>
<evidence type="ECO:0000256" key="2">
    <source>
        <dbReference type="ARBA" id="ARBA00007849"/>
    </source>
</evidence>
<proteinExistence type="inferred from homology"/>
<keyword evidence="4" id="KW-0963">Cytoplasm</keyword>
<keyword evidence="14" id="KW-1185">Reference proteome</keyword>
<evidence type="ECO:0000256" key="5">
    <source>
        <dbReference type="ARBA" id="ARBA00022801"/>
    </source>
</evidence>
<evidence type="ECO:0000256" key="1">
    <source>
        <dbReference type="ARBA" id="ARBA00004514"/>
    </source>
</evidence>
<evidence type="ECO:0000259" key="12">
    <source>
        <dbReference type="Pfam" id="PF25529"/>
    </source>
</evidence>
<feature type="domain" description="Cytosolic endo-beta-N-acetylglucosaminidase TIM barrel" evidence="11">
    <location>
        <begin position="123"/>
        <end position="402"/>
    </location>
</feature>
<evidence type="ECO:0000256" key="4">
    <source>
        <dbReference type="ARBA" id="ARBA00022490"/>
    </source>
</evidence>
<dbReference type="Gene3D" id="3.20.20.80">
    <property type="entry name" value="Glycosidases"/>
    <property type="match status" value="1"/>
</dbReference>
<feature type="compositionally biased region" description="Basic and acidic residues" evidence="10">
    <location>
        <begin position="1"/>
        <end position="20"/>
    </location>
</feature>
<dbReference type="GO" id="GO:0005829">
    <property type="term" value="C:cytosol"/>
    <property type="evidence" value="ECO:0007669"/>
    <property type="project" value="UniProtKB-SubCell"/>
</dbReference>
<dbReference type="Proteomes" id="UP001274896">
    <property type="component" value="Unassembled WGS sequence"/>
</dbReference>
<evidence type="ECO:0000256" key="8">
    <source>
        <dbReference type="ARBA" id="ARBA00054935"/>
    </source>
</evidence>
<accession>A0AAE0QH01</accession>
<dbReference type="GO" id="GO:0033925">
    <property type="term" value="F:mannosyl-glycoprotein endo-beta-N-acetylglucosaminidase activity"/>
    <property type="evidence" value="ECO:0007669"/>
    <property type="project" value="UniProtKB-EC"/>
</dbReference>
<dbReference type="EMBL" id="JAUCMX010000016">
    <property type="protein sequence ID" value="KAK3520785.1"/>
    <property type="molecule type" value="Genomic_DNA"/>
</dbReference>
<dbReference type="InterPro" id="IPR057882">
    <property type="entry name" value="ENGase_C"/>
</dbReference>
<keyword evidence="6" id="KW-0326">Glycosidase</keyword>
<dbReference type="CDD" id="cd06547">
    <property type="entry name" value="GH85_ENGase"/>
    <property type="match status" value="1"/>
</dbReference>
<feature type="region of interest" description="Disordered" evidence="10">
    <location>
        <begin position="1"/>
        <end position="28"/>
    </location>
</feature>
<comment type="similarity">
    <text evidence="2">Belongs to the glycosyl hydrolase 85 family.</text>
</comment>
<organism evidence="13 14">
    <name type="scientific">Hemibagrus guttatus</name>
    <dbReference type="NCBI Taxonomy" id="175788"/>
    <lineage>
        <taxon>Eukaryota</taxon>
        <taxon>Metazoa</taxon>
        <taxon>Chordata</taxon>
        <taxon>Craniata</taxon>
        <taxon>Vertebrata</taxon>
        <taxon>Euteleostomi</taxon>
        <taxon>Actinopterygii</taxon>
        <taxon>Neopterygii</taxon>
        <taxon>Teleostei</taxon>
        <taxon>Ostariophysi</taxon>
        <taxon>Siluriformes</taxon>
        <taxon>Bagridae</taxon>
        <taxon>Hemibagrus</taxon>
    </lineage>
</organism>
<dbReference type="InterPro" id="IPR005201">
    <property type="entry name" value="TIM_ENGase"/>
</dbReference>
<evidence type="ECO:0000256" key="6">
    <source>
        <dbReference type="ARBA" id="ARBA00023295"/>
    </source>
</evidence>
<evidence type="ECO:0000256" key="10">
    <source>
        <dbReference type="SAM" id="MobiDB-lite"/>
    </source>
</evidence>
<dbReference type="InterPro" id="IPR032979">
    <property type="entry name" value="ENGase"/>
</dbReference>
<evidence type="ECO:0000256" key="9">
    <source>
        <dbReference type="ARBA" id="ARBA00072457"/>
    </source>
</evidence>
<dbReference type="PANTHER" id="PTHR13246:SF1">
    <property type="entry name" value="CYTOSOLIC ENDO-BETA-N-ACETYLGLUCOSAMINIDASE"/>
    <property type="match status" value="1"/>
</dbReference>
<dbReference type="AlphaFoldDB" id="A0AAE0QH01"/>
<reference evidence="13" key="1">
    <citation type="submission" date="2023-06" db="EMBL/GenBank/DDBJ databases">
        <title>Male Hemibagrus guttatus genome.</title>
        <authorList>
            <person name="Bian C."/>
        </authorList>
    </citation>
    <scope>NUCLEOTIDE SEQUENCE</scope>
    <source>
        <strain evidence="13">Male_cb2023</strain>
        <tissue evidence="13">Muscle</tissue>
    </source>
</reference>
<gene>
    <name evidence="13" type="ORF">QTP70_032361</name>
</gene>
<feature type="domain" description="Cytosolic endo-beta-N-acetylglucosaminidase C-terminal" evidence="12">
    <location>
        <begin position="597"/>
        <end position="715"/>
    </location>
</feature>
<dbReference type="Pfam" id="PF25529">
    <property type="entry name" value="Ig_ENGASE1_C"/>
    <property type="match status" value="1"/>
</dbReference>
<name>A0AAE0QH01_9TELE</name>
<comment type="function">
    <text evidence="8">Endoglycosidase that releases N-glycans from glycoproteins by cleaving the beta-1,4-glycosidic bond in the N,N'-diacetylchitobiose core. Involved in the processing of free oligosaccharides in the cytosol.</text>
</comment>
<comment type="subcellular location">
    <subcellularLocation>
        <location evidence="1">Cytoplasm</location>
        <location evidence="1">Cytosol</location>
    </subcellularLocation>
</comment>
<evidence type="ECO:0000256" key="7">
    <source>
        <dbReference type="ARBA" id="ARBA00034414"/>
    </source>
</evidence>
<dbReference type="EC" id="3.2.1.96" evidence="3"/>